<dbReference type="Proteomes" id="UP000050761">
    <property type="component" value="Unassembled WGS sequence"/>
</dbReference>
<accession>A0A3P8EDN0</accession>
<evidence type="ECO:0000313" key="3">
    <source>
        <dbReference type="WBParaSite" id="HPBE_0001621001-mRNA-1"/>
    </source>
</evidence>
<gene>
    <name evidence="1" type="ORF">HPBE_LOCUS16209</name>
</gene>
<dbReference type="EMBL" id="UZAH01029290">
    <property type="protein sequence ID" value="VDP05276.1"/>
    <property type="molecule type" value="Genomic_DNA"/>
</dbReference>
<keyword evidence="2" id="KW-1185">Reference proteome</keyword>
<dbReference type="OrthoDB" id="418748at2759"/>
<accession>A0A183G411</accession>
<dbReference type="WBParaSite" id="HPBE_0001621001-mRNA-1">
    <property type="protein sequence ID" value="HPBE_0001621001-mRNA-1"/>
    <property type="gene ID" value="HPBE_0001621001"/>
</dbReference>
<evidence type="ECO:0000313" key="2">
    <source>
        <dbReference type="Proteomes" id="UP000050761"/>
    </source>
</evidence>
<name>A0A183G411_HELPZ</name>
<dbReference type="PANTHER" id="PTHR47510">
    <property type="entry name" value="REVERSE TRANSCRIPTASE DOMAIN-CONTAINING PROTEIN"/>
    <property type="match status" value="1"/>
</dbReference>
<evidence type="ECO:0000313" key="1">
    <source>
        <dbReference type="EMBL" id="VDP05276.1"/>
    </source>
</evidence>
<reference evidence="1 2" key="1">
    <citation type="submission" date="2018-11" db="EMBL/GenBank/DDBJ databases">
        <authorList>
            <consortium name="Pathogen Informatics"/>
        </authorList>
    </citation>
    <scope>NUCLEOTIDE SEQUENCE [LARGE SCALE GENOMIC DNA]</scope>
</reference>
<organism evidence="2 3">
    <name type="scientific">Heligmosomoides polygyrus</name>
    <name type="common">Parasitic roundworm</name>
    <dbReference type="NCBI Taxonomy" id="6339"/>
    <lineage>
        <taxon>Eukaryota</taxon>
        <taxon>Metazoa</taxon>
        <taxon>Ecdysozoa</taxon>
        <taxon>Nematoda</taxon>
        <taxon>Chromadorea</taxon>
        <taxon>Rhabditida</taxon>
        <taxon>Rhabditina</taxon>
        <taxon>Rhabditomorpha</taxon>
        <taxon>Strongyloidea</taxon>
        <taxon>Heligmosomidae</taxon>
        <taxon>Heligmosomoides</taxon>
    </lineage>
</organism>
<dbReference type="PANTHER" id="PTHR47510:SF3">
    <property type="entry name" value="ENDO_EXONUCLEASE_PHOSPHATASE DOMAIN-CONTAINING PROTEIN"/>
    <property type="match status" value="1"/>
</dbReference>
<sequence>MKAVAVAKASHYDYLNEKLETNDSEQLYRLAKARHPQSEDIEKFFGIDDENGHLLMNRRRVMERWNDYFEKISTVEFAYPPIPRIPPTHGLVPKITMDETEAALKKMKLGKATALDDLAADLWKSRCWHHAEWLTKFFDQIVAEKKEPGGWQQSTMIPIWKKGSLGDCTSYRPIRRLSLKMKVKI</sequence>
<protein>
    <submittedName>
        <fullName evidence="3">Reverse transcriptase domain-containing protein</fullName>
    </submittedName>
</protein>
<dbReference type="AlphaFoldDB" id="A0A183G411"/>
<reference evidence="3" key="2">
    <citation type="submission" date="2019-09" db="UniProtKB">
        <authorList>
            <consortium name="WormBaseParasite"/>
        </authorList>
    </citation>
    <scope>IDENTIFICATION</scope>
</reference>
<proteinExistence type="predicted"/>